<dbReference type="AlphaFoldDB" id="A0A347VXI7"/>
<evidence type="ECO:0000313" key="2">
    <source>
        <dbReference type="EMBL" id="TLD92012.1"/>
    </source>
</evidence>
<sequence>MDDKNLKDIGNAALLQKHQMDSAENKIAEINLKIKEIESAQSDFDKRMENMDSMLENALASMDTMLDSINSKLDIESISQDSIKNYEEQIYKQLDSIKVEPTKQISTLETLDSIDFNGSWEEYLESMNAYANKHNIDLKQDPFKNLMSKSQEIELRKWIEQDFTYKNAKCDIYDYMIAVTCGAIGGIIDVCFVGIPGDSKLGNITDSFANSVTEKFAQLCGWDKEKALARGSDTTKSAIGFLESKFKINYDQTTTNGKKGTDGKIKNLSMKNHHLKSLGHSPDIIGLFFSILNQFTSTSSFINEGQIITIDTESFELQGGNFIAKIISGFINWLGHLMSDWAGSSGGISRGSGIPMPFYNLFQLCDFGSFGKDRQTFAVVTTKVFEQGYDFRHALAMAIPVAVSEILVRIMFVLKSRFYHRKEWSECKPNENIPEMRRMLCVAHGSLCLIDGIDAGVRSGGNAIAFLARINLLGFARFSHLALKEVKAWYLSGQMDIEKVDSYLDNEFKAMQMSLKY</sequence>
<reference evidence="2 3" key="1">
    <citation type="journal article" date="2014" name="Genome Announc.">
        <title>Draft genome sequences of eight enterohepatic helicobacter species isolated from both laboratory and wild rodents.</title>
        <authorList>
            <person name="Sheh A."/>
            <person name="Shen Z."/>
            <person name="Fox J.G."/>
        </authorList>
    </citation>
    <scope>NUCLEOTIDE SEQUENCE [LARGE SCALE GENOMIC DNA]</scope>
    <source>
        <strain evidence="2 3">MIT 97-6194</strain>
    </source>
</reference>
<proteinExistence type="predicted"/>
<organism evidence="2 3">
    <name type="scientific">Helicobacter saguini</name>
    <dbReference type="NCBI Taxonomy" id="1548018"/>
    <lineage>
        <taxon>Bacteria</taxon>
        <taxon>Pseudomonadati</taxon>
        <taxon>Campylobacterota</taxon>
        <taxon>Epsilonproteobacteria</taxon>
        <taxon>Campylobacterales</taxon>
        <taxon>Helicobacteraceae</taxon>
        <taxon>Helicobacter</taxon>
    </lineage>
</organism>
<dbReference type="RefSeq" id="WP_118949317.1">
    <property type="nucleotide sequence ID" value="NZ_JRMP02000024.1"/>
</dbReference>
<dbReference type="OrthoDB" id="1692525at2"/>
<reference evidence="1 4" key="4">
    <citation type="submission" date="2019-12" db="EMBL/GenBank/DDBJ databases">
        <title>Multi-Generational Helicobacter saguini Isolates.</title>
        <authorList>
            <person name="Mannion A."/>
            <person name="Shen Z."/>
            <person name="Fox J.G."/>
        </authorList>
    </citation>
    <scope>NUCLEOTIDE SEQUENCE [LARGE SCALE GENOMIC DNA]</scope>
    <source>
        <strain evidence="1">16-048</strain>
        <strain evidence="4">16-048 (F4)</strain>
    </source>
</reference>
<evidence type="ECO:0000313" key="4">
    <source>
        <dbReference type="Proteomes" id="UP000477070"/>
    </source>
</evidence>
<name>A0A347VXI7_9HELI</name>
<accession>A0A347VXI7</accession>
<dbReference type="Proteomes" id="UP000477070">
    <property type="component" value="Unassembled WGS sequence"/>
</dbReference>
<evidence type="ECO:0000313" key="3">
    <source>
        <dbReference type="Proteomes" id="UP000029714"/>
    </source>
</evidence>
<evidence type="ECO:0000313" key="1">
    <source>
        <dbReference type="EMBL" id="MWV70062.1"/>
    </source>
</evidence>
<keyword evidence="3" id="KW-1185">Reference proteome</keyword>
<reference evidence="2" key="3">
    <citation type="submission" date="2018-04" db="EMBL/GenBank/DDBJ databases">
        <authorList>
            <person name="Sheh A."/>
            <person name="Shen Z."/>
            <person name="Mannion A.J."/>
            <person name="Fox J.G."/>
        </authorList>
    </citation>
    <scope>NUCLEOTIDE SEQUENCE</scope>
    <source>
        <strain evidence="2">MIT 97-6194</strain>
    </source>
</reference>
<gene>
    <name evidence="1" type="ORF">DCO61_08635</name>
    <name evidence="2" type="ORF">LS64_010905</name>
</gene>
<dbReference type="EMBL" id="QBIU01000001">
    <property type="protein sequence ID" value="MWV70062.1"/>
    <property type="molecule type" value="Genomic_DNA"/>
</dbReference>
<dbReference type="EMBL" id="JRMP02000024">
    <property type="protein sequence ID" value="TLD92012.1"/>
    <property type="molecule type" value="Genomic_DNA"/>
</dbReference>
<reference evidence="2 3" key="2">
    <citation type="journal article" date="2016" name="Infect. Immun.">
        <title>Helicobacter saguini, a Novel Helicobacter Isolated from Cotton-Top Tamarins with Ulcerative Colitis, Has Proinflammatory Properties and Induces Typhlocolitis and Dysplasia in Gnotobiotic IL-10-/- Mice.</title>
        <authorList>
            <person name="Shen Z."/>
            <person name="Mannion A."/>
            <person name="Whary M.T."/>
            <person name="Muthupalani S."/>
            <person name="Sheh A."/>
            <person name="Feng Y."/>
            <person name="Gong G."/>
            <person name="Vandamme P."/>
            <person name="Holcombe H.R."/>
            <person name="Paster B.J."/>
            <person name="Fox J.G."/>
        </authorList>
    </citation>
    <scope>NUCLEOTIDE SEQUENCE [LARGE SCALE GENOMIC DNA]</scope>
    <source>
        <strain evidence="2 3">MIT 97-6194</strain>
    </source>
</reference>
<comment type="caution">
    <text evidence="2">The sequence shown here is derived from an EMBL/GenBank/DDBJ whole genome shotgun (WGS) entry which is preliminary data.</text>
</comment>
<dbReference type="Proteomes" id="UP000029714">
    <property type="component" value="Unassembled WGS sequence"/>
</dbReference>
<protein>
    <submittedName>
        <fullName evidence="2">Uncharacterized protein</fullName>
    </submittedName>
</protein>